<dbReference type="Proteomes" id="UP000182444">
    <property type="component" value="Chromosome 1C"/>
</dbReference>
<reference evidence="4 5" key="1">
    <citation type="journal article" date="2016" name="PLoS ONE">
        <title>Sequence Assembly of Yarrowia lipolytica Strain W29/CLIB89 Shows Transposable Element Diversity.</title>
        <authorList>
            <person name="Magnan C."/>
            <person name="Yu J."/>
            <person name="Chang I."/>
            <person name="Jahn E."/>
            <person name="Kanomata Y."/>
            <person name="Wu J."/>
            <person name="Zeller M."/>
            <person name="Oakes M."/>
            <person name="Baldi P."/>
            <person name="Sandmeyer S."/>
        </authorList>
    </citation>
    <scope>NUCLEOTIDE SEQUENCE [LARGE SCALE GENOMIC DNA]</scope>
    <source>
        <strain evidence="5">CLIB89(W29)</strain>
    </source>
</reference>
<evidence type="ECO:0000313" key="5">
    <source>
        <dbReference type="Proteomes" id="UP000182444"/>
    </source>
</evidence>
<dbReference type="GO" id="GO:0005739">
    <property type="term" value="C:mitochondrion"/>
    <property type="evidence" value="ECO:0007669"/>
    <property type="project" value="TreeGrafter"/>
</dbReference>
<dbReference type="EMBL" id="CP017555">
    <property type="protein sequence ID" value="AOW03291.1"/>
    <property type="molecule type" value="Genomic_DNA"/>
</dbReference>
<dbReference type="AlphaFoldDB" id="A0A1D8NCC9"/>
<dbReference type="VEuPathDB" id="FungiDB:YALI0_C23122g"/>
<gene>
    <name evidence="4" type="ORF">YALI1_C31918g</name>
</gene>
<dbReference type="GO" id="GO:0046872">
    <property type="term" value="F:metal ion binding"/>
    <property type="evidence" value="ECO:0007669"/>
    <property type="project" value="UniProtKB-KW"/>
</dbReference>
<sequence>MFGTPAVCSLSSAALHPRLPNLTFQVGRISHSDLFITNHTNSMATRFAQQARKILCIGRNYVEHIKELNNTAPSKPFFFLKPSSSILLPNEGPMLVPSGTVVHYEVELAAILGKELKNLNPKTFTEQDAIDAIDGYALAVDMTARNVQDEAKKKGLPWSIGKGFDTFLPISNFIPKSQIPDPHNVHLHLEINGQTKQSDNTNLMIFKLPQILSTMSSIMTLQPGDIILTGTPKGVGPVNPGDRMTAGISVDGKELEAKVDVQVEQKPGPYVYSQI</sequence>
<dbReference type="GO" id="GO:0019752">
    <property type="term" value="P:carboxylic acid metabolic process"/>
    <property type="evidence" value="ECO:0007669"/>
    <property type="project" value="UniProtKB-ARBA"/>
</dbReference>
<organism evidence="4 5">
    <name type="scientific">Yarrowia lipolytica</name>
    <name type="common">Candida lipolytica</name>
    <dbReference type="NCBI Taxonomy" id="4952"/>
    <lineage>
        <taxon>Eukaryota</taxon>
        <taxon>Fungi</taxon>
        <taxon>Dikarya</taxon>
        <taxon>Ascomycota</taxon>
        <taxon>Saccharomycotina</taxon>
        <taxon>Dipodascomycetes</taxon>
        <taxon>Dipodascales</taxon>
        <taxon>Dipodascales incertae sedis</taxon>
        <taxon>Yarrowia</taxon>
    </lineage>
</organism>
<dbReference type="PANTHER" id="PTHR11820">
    <property type="entry name" value="ACYLPYRUVASE"/>
    <property type="match status" value="1"/>
</dbReference>
<keyword evidence="2" id="KW-0479">Metal-binding</keyword>
<dbReference type="Pfam" id="PF01557">
    <property type="entry name" value="FAA_hydrolase"/>
    <property type="match status" value="1"/>
</dbReference>
<comment type="similarity">
    <text evidence="1">Belongs to the FAH family.</text>
</comment>
<dbReference type="Gene3D" id="3.90.850.10">
    <property type="entry name" value="Fumarylacetoacetase-like, C-terminal domain"/>
    <property type="match status" value="1"/>
</dbReference>
<name>A0A1D8NCC9_YARLL</name>
<evidence type="ECO:0000256" key="1">
    <source>
        <dbReference type="ARBA" id="ARBA00010211"/>
    </source>
</evidence>
<dbReference type="InterPro" id="IPR036663">
    <property type="entry name" value="Fumarylacetoacetase_C_sf"/>
</dbReference>
<protein>
    <recommendedName>
        <fullName evidence="3">Fumarylacetoacetase-like C-terminal domain-containing protein</fullName>
    </recommendedName>
</protein>
<dbReference type="RefSeq" id="XP_502166.2">
    <property type="nucleotide sequence ID" value="XM_502166.3"/>
</dbReference>
<dbReference type="GeneID" id="2909625"/>
<dbReference type="SUPFAM" id="SSF56529">
    <property type="entry name" value="FAH"/>
    <property type="match status" value="1"/>
</dbReference>
<evidence type="ECO:0000313" key="4">
    <source>
        <dbReference type="EMBL" id="AOW03291.1"/>
    </source>
</evidence>
<evidence type="ECO:0000256" key="2">
    <source>
        <dbReference type="ARBA" id="ARBA00022723"/>
    </source>
</evidence>
<accession>A0A1D8NCC9</accession>
<feature type="domain" description="Fumarylacetoacetase-like C-terminal" evidence="3">
    <location>
        <begin position="53"/>
        <end position="249"/>
    </location>
</feature>
<dbReference type="VEuPathDB" id="FungiDB:YALI1_C31918g"/>
<dbReference type="InterPro" id="IPR011234">
    <property type="entry name" value="Fumarylacetoacetase-like_C"/>
</dbReference>
<proteinExistence type="inferred from homology"/>
<dbReference type="eggNOG" id="KOG1535">
    <property type="taxonomic scope" value="Eukaryota"/>
</dbReference>
<dbReference type="PANTHER" id="PTHR11820:SF7">
    <property type="entry name" value="ACYLPYRUVASE FAHD1, MITOCHONDRIAL"/>
    <property type="match status" value="1"/>
</dbReference>
<dbReference type="GO" id="GO:0018773">
    <property type="term" value="F:acetylpyruvate hydrolase activity"/>
    <property type="evidence" value="ECO:0007669"/>
    <property type="project" value="TreeGrafter"/>
</dbReference>
<dbReference type="KEGG" id="yli:2909625"/>
<evidence type="ECO:0000259" key="3">
    <source>
        <dbReference type="Pfam" id="PF01557"/>
    </source>
</evidence>
<dbReference type="FunFam" id="3.90.850.10:FF:000003">
    <property type="entry name" value="Fumarylacetoacetate hydrolase domain-containing 1"/>
    <property type="match status" value="1"/>
</dbReference>